<dbReference type="OrthoDB" id="67027at2759"/>
<dbReference type="Gene3D" id="1.10.1520.10">
    <property type="entry name" value="Ribonuclease III domain"/>
    <property type="match status" value="1"/>
</dbReference>
<dbReference type="InterPro" id="IPR000999">
    <property type="entry name" value="RNase_III_dom"/>
</dbReference>
<dbReference type="GO" id="GO:0004525">
    <property type="term" value="F:ribonuclease III activity"/>
    <property type="evidence" value="ECO:0007669"/>
    <property type="project" value="InterPro"/>
</dbReference>
<reference evidence="2 3" key="1">
    <citation type="submission" date="2016-07" db="EMBL/GenBank/DDBJ databases">
        <title>Pervasive Adenine N6-methylation of Active Genes in Fungi.</title>
        <authorList>
            <consortium name="DOE Joint Genome Institute"/>
            <person name="Mondo S.J."/>
            <person name="Dannebaum R.O."/>
            <person name="Kuo R.C."/>
            <person name="Labutti K."/>
            <person name="Haridas S."/>
            <person name="Kuo A."/>
            <person name="Salamov A."/>
            <person name="Ahrendt S.R."/>
            <person name="Lipzen A."/>
            <person name="Sullivan W."/>
            <person name="Andreopoulos W.B."/>
            <person name="Clum A."/>
            <person name="Lindquist E."/>
            <person name="Daum C."/>
            <person name="Ramamoorthy G.K."/>
            <person name="Gryganskyi A."/>
            <person name="Culley D."/>
            <person name="Magnuson J.K."/>
            <person name="James T.Y."/>
            <person name="O'Malley M.A."/>
            <person name="Stajich J.E."/>
            <person name="Spatafora J.W."/>
            <person name="Visel A."/>
            <person name="Grigoriev I.V."/>
        </authorList>
    </citation>
    <scope>NUCLEOTIDE SEQUENCE [LARGE SCALE GENOMIC DNA]</scope>
    <source>
        <strain evidence="2 3">CBS 129021</strain>
    </source>
</reference>
<dbReference type="Pfam" id="PF00636">
    <property type="entry name" value="Ribonuclease_3"/>
    <property type="match status" value="1"/>
</dbReference>
<evidence type="ECO:0000259" key="1">
    <source>
        <dbReference type="PROSITE" id="PS50142"/>
    </source>
</evidence>
<dbReference type="GeneID" id="63773235"/>
<dbReference type="EMBL" id="MCFJ01000025">
    <property type="protein sequence ID" value="ORY55847.1"/>
    <property type="molecule type" value="Genomic_DNA"/>
</dbReference>
<proteinExistence type="predicted"/>
<dbReference type="SUPFAM" id="SSF69065">
    <property type="entry name" value="RNase III domain-like"/>
    <property type="match status" value="1"/>
</dbReference>
<dbReference type="Proteomes" id="UP000193689">
    <property type="component" value="Unassembled WGS sequence"/>
</dbReference>
<dbReference type="GO" id="GO:0006396">
    <property type="term" value="P:RNA processing"/>
    <property type="evidence" value="ECO:0007669"/>
    <property type="project" value="InterPro"/>
</dbReference>
<protein>
    <submittedName>
        <fullName evidence="2">Ribonuclease III domain-containing protein</fullName>
    </submittedName>
</protein>
<name>A0A1Y2D9G5_9PEZI</name>
<feature type="domain" description="RNase III" evidence="1">
    <location>
        <begin position="11"/>
        <end position="138"/>
    </location>
</feature>
<evidence type="ECO:0000313" key="2">
    <source>
        <dbReference type="EMBL" id="ORY55847.1"/>
    </source>
</evidence>
<dbReference type="InterPro" id="IPR036389">
    <property type="entry name" value="RNase_III_sf"/>
</dbReference>
<dbReference type="AlphaFoldDB" id="A0A1Y2D9G5"/>
<sequence length="162" mass="17718">MAISHFFDSKIASCEDIINYTFQSKILCALNAAADFSAHVFTNGIFKLPRNDRLAVYGDSIADFHLCDLWYEQGPARSKGQWSAIRKDVLGNDNLAHVGFEHGLDKCVVLNGGTYKVSKSMMATAVEAILGAVHKDGGNDGLVLVMRRLGLTQHAHLPQVLD</sequence>
<dbReference type="CDD" id="cd00593">
    <property type="entry name" value="RIBOc"/>
    <property type="match status" value="1"/>
</dbReference>
<evidence type="ECO:0000313" key="3">
    <source>
        <dbReference type="Proteomes" id="UP000193689"/>
    </source>
</evidence>
<organism evidence="2 3">
    <name type="scientific">Pseudomassariella vexata</name>
    <dbReference type="NCBI Taxonomy" id="1141098"/>
    <lineage>
        <taxon>Eukaryota</taxon>
        <taxon>Fungi</taxon>
        <taxon>Dikarya</taxon>
        <taxon>Ascomycota</taxon>
        <taxon>Pezizomycotina</taxon>
        <taxon>Sordariomycetes</taxon>
        <taxon>Xylariomycetidae</taxon>
        <taxon>Amphisphaeriales</taxon>
        <taxon>Pseudomassariaceae</taxon>
        <taxon>Pseudomassariella</taxon>
    </lineage>
</organism>
<dbReference type="InParanoid" id="A0A1Y2D9G5"/>
<accession>A0A1Y2D9G5</accession>
<comment type="caution">
    <text evidence="2">The sequence shown here is derived from an EMBL/GenBank/DDBJ whole genome shotgun (WGS) entry which is preliminary data.</text>
</comment>
<dbReference type="PROSITE" id="PS50142">
    <property type="entry name" value="RNASE_3_2"/>
    <property type="match status" value="1"/>
</dbReference>
<gene>
    <name evidence="2" type="ORF">BCR38DRAFT_356434</name>
</gene>
<keyword evidence="3" id="KW-1185">Reference proteome</keyword>
<dbReference type="RefSeq" id="XP_040709799.1">
    <property type="nucleotide sequence ID" value="XM_040857023.1"/>
</dbReference>
<dbReference type="SMART" id="SM00535">
    <property type="entry name" value="RIBOc"/>
    <property type="match status" value="1"/>
</dbReference>